<organism evidence="2 3">
    <name type="scientific">Ktedonospora formicarum</name>
    <dbReference type="NCBI Taxonomy" id="2778364"/>
    <lineage>
        <taxon>Bacteria</taxon>
        <taxon>Bacillati</taxon>
        <taxon>Chloroflexota</taxon>
        <taxon>Ktedonobacteria</taxon>
        <taxon>Ktedonobacterales</taxon>
        <taxon>Ktedonobacteraceae</taxon>
        <taxon>Ktedonospora</taxon>
    </lineage>
</organism>
<sequence length="91" mass="10667">MRAYSRAADELYGKLLHLHFHHPEEEKEQALRQALSHANADIERKHTLFSLSLSLYSYLKQTLPPERTHQRPTLRLPPQQEPAKEHPPQDP</sequence>
<proteinExistence type="predicted"/>
<feature type="region of interest" description="Disordered" evidence="1">
    <location>
        <begin position="63"/>
        <end position="91"/>
    </location>
</feature>
<name>A0A8J3I7X2_9CHLR</name>
<accession>A0A8J3I7X2</accession>
<dbReference type="Proteomes" id="UP000612362">
    <property type="component" value="Unassembled WGS sequence"/>
</dbReference>
<comment type="caution">
    <text evidence="2">The sequence shown here is derived from an EMBL/GenBank/DDBJ whole genome shotgun (WGS) entry which is preliminary data.</text>
</comment>
<evidence type="ECO:0000313" key="3">
    <source>
        <dbReference type="Proteomes" id="UP000612362"/>
    </source>
</evidence>
<keyword evidence="3" id="KW-1185">Reference proteome</keyword>
<dbReference type="AlphaFoldDB" id="A0A8J3I7X2"/>
<protein>
    <submittedName>
        <fullName evidence="2">Uncharacterized protein</fullName>
    </submittedName>
</protein>
<evidence type="ECO:0000313" key="2">
    <source>
        <dbReference type="EMBL" id="GHO47448.1"/>
    </source>
</evidence>
<dbReference type="RefSeq" id="WP_220196738.1">
    <property type="nucleotide sequence ID" value="NZ_BNJF01000003.1"/>
</dbReference>
<dbReference type="EMBL" id="BNJF01000003">
    <property type="protein sequence ID" value="GHO47448.1"/>
    <property type="molecule type" value="Genomic_DNA"/>
</dbReference>
<gene>
    <name evidence="2" type="ORF">KSX_56110</name>
</gene>
<reference evidence="2" key="1">
    <citation type="submission" date="2020-10" db="EMBL/GenBank/DDBJ databases">
        <title>Taxonomic study of unclassified bacteria belonging to the class Ktedonobacteria.</title>
        <authorList>
            <person name="Yabe S."/>
            <person name="Wang C.M."/>
            <person name="Zheng Y."/>
            <person name="Sakai Y."/>
            <person name="Cavaletti L."/>
            <person name="Monciardini P."/>
            <person name="Donadio S."/>
        </authorList>
    </citation>
    <scope>NUCLEOTIDE SEQUENCE</scope>
    <source>
        <strain evidence="2">SOSP1-1</strain>
    </source>
</reference>
<evidence type="ECO:0000256" key="1">
    <source>
        <dbReference type="SAM" id="MobiDB-lite"/>
    </source>
</evidence>
<feature type="compositionally biased region" description="Basic and acidic residues" evidence="1">
    <location>
        <begin position="82"/>
        <end position="91"/>
    </location>
</feature>